<evidence type="ECO:0000313" key="2">
    <source>
        <dbReference type="Proteomes" id="UP001556220"/>
    </source>
</evidence>
<evidence type="ECO:0000313" key="1">
    <source>
        <dbReference type="EMBL" id="MEW9572085.1"/>
    </source>
</evidence>
<proteinExistence type="predicted"/>
<dbReference type="RefSeq" id="WP_367854145.1">
    <property type="nucleotide sequence ID" value="NZ_JBFOHK010000002.1"/>
</dbReference>
<sequence>MSGWLMAAHAADDADAQWARQCPGMAAWAKAQEARVAAERKAHPSVKPSQPALRDELLQMGEADTQARNAAIAGGGKDPALFKAVYDVDGRNLPRIKQIDAELGFPTPAQVGSDGMHAAWLIVQHADRDPDFQMHVLEELRARPGHGGVDAQEYAALTDRVLLAQHKPQRYGTQFDPKGISDGELKPSPMEDAVHADQRRAAIGLPPLADYKCMLQVVYKVPAKP</sequence>
<dbReference type="InterPro" id="IPR046732">
    <property type="entry name" value="DUF6624"/>
</dbReference>
<dbReference type="Proteomes" id="UP001556220">
    <property type="component" value="Unassembled WGS sequence"/>
</dbReference>
<accession>A0ABV3QE49</accession>
<comment type="caution">
    <text evidence="1">The sequence shown here is derived from an EMBL/GenBank/DDBJ whole genome shotgun (WGS) entry which is preliminary data.</text>
</comment>
<organism evidence="1 2">
    <name type="scientific">Rhodanobacter lycopersici</name>
    <dbReference type="NCBI Taxonomy" id="3162487"/>
    <lineage>
        <taxon>Bacteria</taxon>
        <taxon>Pseudomonadati</taxon>
        <taxon>Pseudomonadota</taxon>
        <taxon>Gammaproteobacteria</taxon>
        <taxon>Lysobacterales</taxon>
        <taxon>Rhodanobacteraceae</taxon>
        <taxon>Rhodanobacter</taxon>
    </lineage>
</organism>
<dbReference type="EMBL" id="JBFOHK010000002">
    <property type="protein sequence ID" value="MEW9572085.1"/>
    <property type="molecule type" value="Genomic_DNA"/>
</dbReference>
<keyword evidence="2" id="KW-1185">Reference proteome</keyword>
<protein>
    <submittedName>
        <fullName evidence="1">DUF6624 domain-containing protein</fullName>
    </submittedName>
</protein>
<dbReference type="Pfam" id="PF20329">
    <property type="entry name" value="DUF6624"/>
    <property type="match status" value="1"/>
</dbReference>
<reference evidence="1 2" key="1">
    <citation type="submission" date="2024-06" db="EMBL/GenBank/DDBJ databases">
        <authorList>
            <person name="Woo H."/>
        </authorList>
    </citation>
    <scope>NUCLEOTIDE SEQUENCE [LARGE SCALE GENOMIC DNA]</scope>
    <source>
        <strain evidence="1 2">Si-c</strain>
    </source>
</reference>
<gene>
    <name evidence="1" type="ORF">ABQJ54_09985</name>
</gene>
<name>A0ABV3QE49_9GAMM</name>